<protein>
    <submittedName>
        <fullName evidence="4">NmrA/HSCARG family protein</fullName>
    </submittedName>
</protein>
<dbReference type="PANTHER" id="PTHR42748">
    <property type="entry name" value="NITROGEN METABOLITE REPRESSION PROTEIN NMRA FAMILY MEMBER"/>
    <property type="match status" value="1"/>
</dbReference>
<evidence type="ECO:0000256" key="1">
    <source>
        <dbReference type="ARBA" id="ARBA00006328"/>
    </source>
</evidence>
<dbReference type="InterPro" id="IPR008030">
    <property type="entry name" value="NmrA-like"/>
</dbReference>
<reference evidence="5" key="1">
    <citation type="journal article" date="2019" name="Int. J. Syst. Evol. Microbiol.">
        <title>The Global Catalogue of Microorganisms (GCM) 10K type strain sequencing project: providing services to taxonomists for standard genome sequencing and annotation.</title>
        <authorList>
            <consortium name="The Broad Institute Genomics Platform"/>
            <consortium name="The Broad Institute Genome Sequencing Center for Infectious Disease"/>
            <person name="Wu L."/>
            <person name="Ma J."/>
        </authorList>
    </citation>
    <scope>NUCLEOTIDE SEQUENCE [LARGE SCALE GENOMIC DNA]</scope>
    <source>
        <strain evidence="5">JCM 17705</strain>
    </source>
</reference>
<comment type="similarity">
    <text evidence="1">Belongs to the NmrA-type oxidoreductase family.</text>
</comment>
<dbReference type="Proteomes" id="UP001500582">
    <property type="component" value="Unassembled WGS sequence"/>
</dbReference>
<keyword evidence="5" id="KW-1185">Reference proteome</keyword>
<dbReference type="Gene3D" id="3.90.25.10">
    <property type="entry name" value="UDP-galactose 4-epimerase, domain 1"/>
    <property type="match status" value="1"/>
</dbReference>
<accession>A0ABP8HH04</accession>
<evidence type="ECO:0000313" key="5">
    <source>
        <dbReference type="Proteomes" id="UP001500582"/>
    </source>
</evidence>
<dbReference type="InterPro" id="IPR036291">
    <property type="entry name" value="NAD(P)-bd_dom_sf"/>
</dbReference>
<keyword evidence="2" id="KW-0521">NADP</keyword>
<gene>
    <name evidence="4" type="ORF">GCM10023149_49720</name>
</gene>
<sequence>MADRVPDMSTKENIILVTGATGTQGHAVAQALLKSRNAVRIIVRKPSRWSETVLQLEQAGAHTVIADMDDEASLNAAMRDVYGLFSVQAMDDDTGSERRHADNLARAAKKAGVQQVVHVSASRTGDYESFPGWGDGKWNEQYWTDKRYAENVIINAGFNYWTILRPTFFMDNFLPPKAPFMYAGLETGSISVVFKPDKKLQFIDTADTGAFAAAAFNDPEHFNRKFIDLAGDELTIGEIVGEIGKVTGKVINVRYITEQEAINGGMFPALANYQEWTNAAGYVVDIDKLSSYCIPLTSFRAFFEKNKHLLNIK</sequence>
<dbReference type="Pfam" id="PF05368">
    <property type="entry name" value="NmrA"/>
    <property type="match status" value="1"/>
</dbReference>
<name>A0ABP8HH04_9SPHI</name>
<proteinExistence type="inferred from homology"/>
<organism evidence="4 5">
    <name type="scientific">Mucilaginibacter gynuensis</name>
    <dbReference type="NCBI Taxonomy" id="1302236"/>
    <lineage>
        <taxon>Bacteria</taxon>
        <taxon>Pseudomonadati</taxon>
        <taxon>Bacteroidota</taxon>
        <taxon>Sphingobacteriia</taxon>
        <taxon>Sphingobacteriales</taxon>
        <taxon>Sphingobacteriaceae</taxon>
        <taxon>Mucilaginibacter</taxon>
    </lineage>
</organism>
<dbReference type="SUPFAM" id="SSF51735">
    <property type="entry name" value="NAD(P)-binding Rossmann-fold domains"/>
    <property type="match status" value="1"/>
</dbReference>
<evidence type="ECO:0000313" key="4">
    <source>
        <dbReference type="EMBL" id="GAA4339187.1"/>
    </source>
</evidence>
<dbReference type="InterPro" id="IPR051164">
    <property type="entry name" value="NmrA-like_oxidored"/>
</dbReference>
<dbReference type="Gene3D" id="3.40.50.720">
    <property type="entry name" value="NAD(P)-binding Rossmann-like Domain"/>
    <property type="match status" value="1"/>
</dbReference>
<dbReference type="PANTHER" id="PTHR42748:SF7">
    <property type="entry name" value="NMRA LIKE REDOX SENSOR 1-RELATED"/>
    <property type="match status" value="1"/>
</dbReference>
<evidence type="ECO:0000256" key="2">
    <source>
        <dbReference type="ARBA" id="ARBA00022857"/>
    </source>
</evidence>
<comment type="caution">
    <text evidence="4">The sequence shown here is derived from an EMBL/GenBank/DDBJ whole genome shotgun (WGS) entry which is preliminary data.</text>
</comment>
<evidence type="ECO:0000259" key="3">
    <source>
        <dbReference type="Pfam" id="PF05368"/>
    </source>
</evidence>
<feature type="domain" description="NmrA-like" evidence="3">
    <location>
        <begin position="13"/>
        <end position="288"/>
    </location>
</feature>
<dbReference type="EMBL" id="BAABFT010000022">
    <property type="protein sequence ID" value="GAA4339187.1"/>
    <property type="molecule type" value="Genomic_DNA"/>
</dbReference>